<keyword evidence="1" id="KW-0812">Transmembrane</keyword>
<evidence type="ECO:0008006" key="4">
    <source>
        <dbReference type="Google" id="ProtNLM"/>
    </source>
</evidence>
<sequence>MGEARSSTNLDKPLRDASLSQAVYRFFAKFFVFKGRASRSEYWWVFLAITVGSIPVSMLEIHFGIPVGKVVGVILLIPFLALISRRLQDAGFSGLLTILVFVPVLGSIAIMIMTLMPSEMTSSMDSEGSE</sequence>
<dbReference type="STRING" id="585529.HMPREF0291_12196"/>
<proteinExistence type="predicted"/>
<comment type="caution">
    <text evidence="2">The sequence shown here is derived from an EMBL/GenBank/DDBJ whole genome shotgun (WGS) entry which is preliminary data.</text>
</comment>
<keyword evidence="3" id="KW-1185">Reference proteome</keyword>
<keyword evidence="1" id="KW-1133">Transmembrane helix</keyword>
<dbReference type="PANTHER" id="PTHR34980:SF2">
    <property type="entry name" value="INNER MEMBRANE PROTEIN YHAH-RELATED"/>
    <property type="match status" value="1"/>
</dbReference>
<dbReference type="Pfam" id="PF05656">
    <property type="entry name" value="DUF805"/>
    <property type="match status" value="1"/>
</dbReference>
<protein>
    <recommendedName>
        <fullName evidence="4">DUF805 domain-containing protein</fullName>
    </recommendedName>
</protein>
<feature type="transmembrane region" description="Helical" evidence="1">
    <location>
        <begin position="65"/>
        <end position="83"/>
    </location>
</feature>
<dbReference type="EMBL" id="ACLJ02000003">
    <property type="protein sequence ID" value="EFK54538.1"/>
    <property type="molecule type" value="Genomic_DNA"/>
</dbReference>
<dbReference type="HOGENOM" id="CLU_093674_4_1_11"/>
<dbReference type="InterPro" id="IPR008523">
    <property type="entry name" value="DUF805"/>
</dbReference>
<dbReference type="Proteomes" id="UP000004208">
    <property type="component" value="Unassembled WGS sequence"/>
</dbReference>
<evidence type="ECO:0000313" key="2">
    <source>
        <dbReference type="EMBL" id="EFK54538.1"/>
    </source>
</evidence>
<feature type="transmembrane region" description="Helical" evidence="1">
    <location>
        <begin position="42"/>
        <end position="59"/>
    </location>
</feature>
<accession>D7WFA4</accession>
<dbReference type="RefSeq" id="WP_005291515.1">
    <property type="nucleotide sequence ID" value="NZ_CM000961.1"/>
</dbReference>
<evidence type="ECO:0000256" key="1">
    <source>
        <dbReference type="SAM" id="Phobius"/>
    </source>
</evidence>
<evidence type="ECO:0000313" key="3">
    <source>
        <dbReference type="Proteomes" id="UP000004208"/>
    </source>
</evidence>
<name>D7WFA4_9CORY</name>
<dbReference type="AlphaFoldDB" id="D7WFA4"/>
<dbReference type="OrthoDB" id="9812349at2"/>
<dbReference type="PANTHER" id="PTHR34980">
    <property type="entry name" value="INNER MEMBRANE PROTEIN-RELATED-RELATED"/>
    <property type="match status" value="1"/>
</dbReference>
<organism evidence="2 3">
    <name type="scientific">Corynebacterium genitalium ATCC 33030</name>
    <dbReference type="NCBI Taxonomy" id="585529"/>
    <lineage>
        <taxon>Bacteria</taxon>
        <taxon>Bacillati</taxon>
        <taxon>Actinomycetota</taxon>
        <taxon>Actinomycetes</taxon>
        <taxon>Mycobacteriales</taxon>
        <taxon>Corynebacteriaceae</taxon>
        <taxon>Corynebacterium</taxon>
    </lineage>
</organism>
<feature type="transmembrane region" description="Helical" evidence="1">
    <location>
        <begin position="95"/>
        <end position="116"/>
    </location>
</feature>
<gene>
    <name evidence="2" type="ORF">HMPREF0291_12196</name>
</gene>
<dbReference type="eggNOG" id="COG3152">
    <property type="taxonomic scope" value="Bacteria"/>
</dbReference>
<dbReference type="GO" id="GO:0005886">
    <property type="term" value="C:plasma membrane"/>
    <property type="evidence" value="ECO:0007669"/>
    <property type="project" value="TreeGrafter"/>
</dbReference>
<keyword evidence="1" id="KW-0472">Membrane</keyword>
<reference evidence="2" key="1">
    <citation type="submission" date="2010-06" db="EMBL/GenBank/DDBJ databases">
        <authorList>
            <person name="Muzny D."/>
            <person name="Qin X."/>
            <person name="Buhay C."/>
            <person name="Dugan-Rocha S."/>
            <person name="Ding Y."/>
            <person name="Chen G."/>
            <person name="Hawes A."/>
            <person name="Holder M."/>
            <person name="Jhangiani S."/>
            <person name="Johnson A."/>
            <person name="Khan Z."/>
            <person name="Li Z."/>
            <person name="Liu W."/>
            <person name="Liu X."/>
            <person name="Perez L."/>
            <person name="Shen H."/>
            <person name="Wang Q."/>
            <person name="Watt J."/>
            <person name="Xi L."/>
            <person name="Xin Y."/>
            <person name="Zhou J."/>
            <person name="Deng J."/>
            <person name="Jiang H."/>
            <person name="Liu Y."/>
            <person name="Qu J."/>
            <person name="Song X.-Z."/>
            <person name="Zhang L."/>
            <person name="Villasana D."/>
            <person name="Johnson A."/>
            <person name="Liu J."/>
            <person name="Liyanage D."/>
            <person name="Lorensuhewa L."/>
            <person name="Robinson T."/>
            <person name="Song A."/>
            <person name="Song B.-B."/>
            <person name="Dinh H."/>
            <person name="Thornton R."/>
            <person name="Coyle M."/>
            <person name="Francisco L."/>
            <person name="Jackson L."/>
            <person name="Javaid M."/>
            <person name="Korchina V."/>
            <person name="Kovar C."/>
            <person name="Mata R."/>
            <person name="Mathew T."/>
            <person name="Ngo R."/>
            <person name="Nguyen L."/>
            <person name="Nguyen N."/>
            <person name="Okwuonu G."/>
            <person name="Ongeri F."/>
            <person name="Pham C."/>
            <person name="Simmons D."/>
            <person name="Wilczek-Boney K."/>
            <person name="Hale W."/>
            <person name="Jakkamsetti A."/>
            <person name="Pham P."/>
            <person name="Ruth R."/>
            <person name="San Lucas F."/>
            <person name="Warren J."/>
            <person name="Zhang J."/>
            <person name="Zhao Z."/>
            <person name="Zhou C."/>
            <person name="Zhu D."/>
            <person name="Lee S."/>
            <person name="Bess C."/>
            <person name="Blankenburg K."/>
            <person name="Forbes L."/>
            <person name="Fu Q."/>
            <person name="Gubbala S."/>
            <person name="Hirani K."/>
            <person name="Jayaseelan J.C."/>
            <person name="Lara F."/>
            <person name="Munidasa M."/>
            <person name="Palculict T."/>
            <person name="Patil S."/>
            <person name="Pu L.-L."/>
            <person name="Saada N."/>
            <person name="Tang L."/>
            <person name="Weissenberger G."/>
            <person name="Zhu Y."/>
            <person name="Hemphill L."/>
            <person name="Shang Y."/>
            <person name="Youmans B."/>
            <person name="Ayvaz T."/>
            <person name="Ross M."/>
            <person name="Santibanez J."/>
            <person name="Aqrawi P."/>
            <person name="Gross S."/>
            <person name="Joshi V."/>
            <person name="Fowler G."/>
            <person name="Nazareth L."/>
            <person name="Reid J."/>
            <person name="Worley K."/>
            <person name="Petrosino J."/>
            <person name="Highlander S."/>
            <person name="Gibbs R."/>
        </authorList>
    </citation>
    <scope>NUCLEOTIDE SEQUENCE [LARGE SCALE GENOMIC DNA]</scope>
    <source>
        <strain evidence="2">ATCC 33030</strain>
    </source>
</reference>